<dbReference type="EMBL" id="JAFLWI010000005">
    <property type="protein sequence ID" value="MBO0481540.1"/>
    <property type="molecule type" value="Genomic_DNA"/>
</dbReference>
<evidence type="ECO:0000313" key="2">
    <source>
        <dbReference type="EMBL" id="MBO0481540.1"/>
    </source>
</evidence>
<sequence length="125" mass="14161">MTGRNYVVIFESNNENQIVAKVQSVKESPISLKTLHELTGTDIVERIVVNETISIYCDEEAKLKSNNYISDIMIEDKEISIVGKFCFVGETTTKDGSRDTVPLTDEQVAWITQNIKYRKEARTLA</sequence>
<name>A0ABS3HYP5_9ENTE</name>
<comment type="caution">
    <text evidence="2">The sequence shown here is derived from an EMBL/GenBank/DDBJ whole genome shotgun (WGS) entry which is preliminary data.</text>
</comment>
<dbReference type="Pfam" id="PF12957">
    <property type="entry name" value="DUF3846"/>
    <property type="match status" value="1"/>
</dbReference>
<feature type="domain" description="DUF3846" evidence="1">
    <location>
        <begin position="24"/>
        <end position="114"/>
    </location>
</feature>
<dbReference type="InterPro" id="IPR024559">
    <property type="entry name" value="DUF3846"/>
</dbReference>
<proteinExistence type="predicted"/>
<keyword evidence="3" id="KW-1185">Reference proteome</keyword>
<evidence type="ECO:0000259" key="1">
    <source>
        <dbReference type="Pfam" id="PF12957"/>
    </source>
</evidence>
<accession>A0ABS3HYP5</accession>
<organism evidence="2 3">
    <name type="scientific">Candidatus Enterococcus courvalinii</name>
    <dbReference type="NCBI Taxonomy" id="2815329"/>
    <lineage>
        <taxon>Bacteria</taxon>
        <taxon>Bacillati</taxon>
        <taxon>Bacillota</taxon>
        <taxon>Bacilli</taxon>
        <taxon>Lactobacillales</taxon>
        <taxon>Enterococcaceae</taxon>
        <taxon>Enterococcus</taxon>
    </lineage>
</organism>
<dbReference type="RefSeq" id="WP_206898358.1">
    <property type="nucleotide sequence ID" value="NZ_JAFLWI010000005.1"/>
</dbReference>
<reference evidence="2 3" key="1">
    <citation type="submission" date="2021-03" db="EMBL/GenBank/DDBJ databases">
        <title>Enterococcal diversity collection.</title>
        <authorList>
            <person name="Gilmore M.S."/>
            <person name="Schwartzman J."/>
            <person name="Van Tyne D."/>
            <person name="Martin M."/>
            <person name="Earl A.M."/>
            <person name="Manson A.L."/>
            <person name="Straub T."/>
            <person name="Salamzade R."/>
            <person name="Saavedra J."/>
            <person name="Lebreton F."/>
            <person name="Prichula J."/>
            <person name="Schaufler K."/>
            <person name="Gaca A."/>
            <person name="Sgardioli B."/>
            <person name="Wagenaar J."/>
            <person name="Strong T."/>
        </authorList>
    </citation>
    <scope>NUCLEOTIDE SEQUENCE [LARGE SCALE GENOMIC DNA]</scope>
    <source>
        <strain evidence="2 3">MSG2901</strain>
    </source>
</reference>
<evidence type="ECO:0000313" key="3">
    <source>
        <dbReference type="Proteomes" id="UP000664832"/>
    </source>
</evidence>
<dbReference type="Proteomes" id="UP000664832">
    <property type="component" value="Unassembled WGS sequence"/>
</dbReference>
<protein>
    <submittedName>
        <fullName evidence="2">DUF3846 domain-containing protein</fullName>
    </submittedName>
</protein>
<gene>
    <name evidence="2" type="ORF">JZO71_04265</name>
</gene>